<dbReference type="GO" id="GO:0000287">
    <property type="term" value="F:magnesium ion binding"/>
    <property type="evidence" value="ECO:0007669"/>
    <property type="project" value="UniProtKB-UniRule"/>
</dbReference>
<comment type="cofactor">
    <cofactor evidence="7">
        <name>Mg(2+)</name>
        <dbReference type="ChEBI" id="CHEBI:18420"/>
    </cofactor>
    <text evidence="7">Binds 1 Mg(2+) ion per subunit.</text>
</comment>
<keyword evidence="1 7" id="KW-0028">Amino-acid biosynthesis</keyword>
<accession>A0A3L9Y1U4</accession>
<comment type="function">
    <text evidence="7">Catalyzes the specific phosphorylation of the 3-hydroxyl group of shikimic acid using ATP as a cosubstrate.</text>
</comment>
<reference evidence="8 9" key="1">
    <citation type="submission" date="2018-10" db="EMBL/GenBank/DDBJ databases">
        <authorList>
            <person name="Jung H.S."/>
            <person name="Jeon C.O."/>
        </authorList>
    </citation>
    <scope>NUCLEOTIDE SEQUENCE [LARGE SCALE GENOMIC DNA]</scope>
    <source>
        <strain evidence="8 9">MA-7-27</strain>
    </source>
</reference>
<dbReference type="GO" id="GO:0009073">
    <property type="term" value="P:aromatic amino acid family biosynthetic process"/>
    <property type="evidence" value="ECO:0007669"/>
    <property type="project" value="UniProtKB-KW"/>
</dbReference>
<comment type="subcellular location">
    <subcellularLocation>
        <location evidence="7">Cytoplasm</location>
    </subcellularLocation>
</comment>
<dbReference type="PANTHER" id="PTHR21087:SF16">
    <property type="entry name" value="SHIKIMATE KINASE 1, CHLOROPLASTIC"/>
    <property type="match status" value="1"/>
</dbReference>
<protein>
    <recommendedName>
        <fullName evidence="7">Shikimate kinase</fullName>
        <shortName evidence="7">SK</shortName>
        <ecNumber evidence="7">2.7.1.71</ecNumber>
    </recommendedName>
</protein>
<sequence>MGETMPKGRLRLARTVVLVGMMGAGKTAIGRALAGRLGVDLQDSDAEIVQSARMSIAEIFERDGEAFFREKEAQVIARLLESPPCVLSTGGGAWLSKENREMISARAAVMWLEADLDLLWQRVRHKNTRPLLQTENPRATLAGLLKARTPAYATAAMKVKVEPAWSIARTTDEVLARLLAEGVVEGVG</sequence>
<dbReference type="GO" id="GO:0004765">
    <property type="term" value="F:shikimate kinase activity"/>
    <property type="evidence" value="ECO:0007669"/>
    <property type="project" value="UniProtKB-UniRule"/>
</dbReference>
<feature type="binding site" evidence="7">
    <location>
        <position position="45"/>
    </location>
    <ligand>
        <name>substrate</name>
    </ligand>
</feature>
<comment type="subunit">
    <text evidence="7">Monomer.</text>
</comment>
<dbReference type="OrthoDB" id="9800332at2"/>
<dbReference type="GO" id="GO:0005524">
    <property type="term" value="F:ATP binding"/>
    <property type="evidence" value="ECO:0007669"/>
    <property type="project" value="UniProtKB-UniRule"/>
</dbReference>
<evidence type="ECO:0000256" key="3">
    <source>
        <dbReference type="ARBA" id="ARBA00022741"/>
    </source>
</evidence>
<feature type="binding site" evidence="7">
    <location>
        <position position="69"/>
    </location>
    <ligand>
        <name>substrate</name>
    </ligand>
</feature>
<dbReference type="AlphaFoldDB" id="A0A3L9Y1U4"/>
<dbReference type="EC" id="2.7.1.71" evidence="7"/>
<feature type="binding site" evidence="7">
    <location>
        <position position="148"/>
    </location>
    <ligand>
        <name>substrate</name>
    </ligand>
</feature>
<organism evidence="8 9">
    <name type="scientific">Rhodophyticola porphyridii</name>
    <dbReference type="NCBI Taxonomy" id="1852017"/>
    <lineage>
        <taxon>Bacteria</taxon>
        <taxon>Pseudomonadati</taxon>
        <taxon>Pseudomonadota</taxon>
        <taxon>Alphaproteobacteria</taxon>
        <taxon>Rhodobacterales</taxon>
        <taxon>Roseobacteraceae</taxon>
        <taxon>Rhodophyticola</taxon>
    </lineage>
</organism>
<dbReference type="Gene3D" id="3.40.50.300">
    <property type="entry name" value="P-loop containing nucleotide triphosphate hydrolases"/>
    <property type="match status" value="1"/>
</dbReference>
<dbReference type="CDD" id="cd00464">
    <property type="entry name" value="SK"/>
    <property type="match status" value="1"/>
</dbReference>
<evidence type="ECO:0000313" key="8">
    <source>
        <dbReference type="EMBL" id="RMA42422.1"/>
    </source>
</evidence>
<feature type="binding site" evidence="7">
    <location>
        <position position="129"/>
    </location>
    <ligand>
        <name>ATP</name>
        <dbReference type="ChEBI" id="CHEBI:30616"/>
    </ligand>
</feature>
<dbReference type="GO" id="GO:0005829">
    <property type="term" value="C:cytosol"/>
    <property type="evidence" value="ECO:0007669"/>
    <property type="project" value="TreeGrafter"/>
</dbReference>
<evidence type="ECO:0000256" key="7">
    <source>
        <dbReference type="HAMAP-Rule" id="MF_00109"/>
    </source>
</evidence>
<comment type="catalytic activity">
    <reaction evidence="7">
        <text>shikimate + ATP = 3-phosphoshikimate + ADP + H(+)</text>
        <dbReference type="Rhea" id="RHEA:13121"/>
        <dbReference type="ChEBI" id="CHEBI:15378"/>
        <dbReference type="ChEBI" id="CHEBI:30616"/>
        <dbReference type="ChEBI" id="CHEBI:36208"/>
        <dbReference type="ChEBI" id="CHEBI:145989"/>
        <dbReference type="ChEBI" id="CHEBI:456216"/>
        <dbReference type="EC" id="2.7.1.71"/>
    </reaction>
</comment>
<evidence type="ECO:0000256" key="5">
    <source>
        <dbReference type="ARBA" id="ARBA00022840"/>
    </source>
</evidence>
<dbReference type="PRINTS" id="PR01100">
    <property type="entry name" value="SHIKIMTKNASE"/>
</dbReference>
<dbReference type="GO" id="GO:0008652">
    <property type="term" value="P:amino acid biosynthetic process"/>
    <property type="evidence" value="ECO:0007669"/>
    <property type="project" value="UniProtKB-KW"/>
</dbReference>
<name>A0A3L9Y1U4_9RHOB</name>
<keyword evidence="7" id="KW-0460">Magnesium</keyword>
<comment type="similarity">
    <text evidence="7">Belongs to the shikimate kinase family.</text>
</comment>
<dbReference type="PANTHER" id="PTHR21087">
    <property type="entry name" value="SHIKIMATE KINASE"/>
    <property type="match status" value="1"/>
</dbReference>
<gene>
    <name evidence="7" type="primary">aroK</name>
    <name evidence="8" type="ORF">D9R08_10005</name>
</gene>
<evidence type="ECO:0000256" key="2">
    <source>
        <dbReference type="ARBA" id="ARBA00022679"/>
    </source>
</evidence>
<keyword evidence="6 7" id="KW-0057">Aromatic amino acid biosynthesis</keyword>
<keyword evidence="9" id="KW-1185">Reference proteome</keyword>
<dbReference type="Proteomes" id="UP000281343">
    <property type="component" value="Unassembled WGS sequence"/>
</dbReference>
<keyword evidence="3 7" id="KW-0547">Nucleotide-binding</keyword>
<feature type="binding site" evidence="7">
    <location>
        <position position="91"/>
    </location>
    <ligand>
        <name>substrate</name>
    </ligand>
</feature>
<evidence type="ECO:0000256" key="1">
    <source>
        <dbReference type="ARBA" id="ARBA00022605"/>
    </source>
</evidence>
<evidence type="ECO:0000256" key="6">
    <source>
        <dbReference type="ARBA" id="ARBA00023141"/>
    </source>
</evidence>
<keyword evidence="7" id="KW-0963">Cytoplasm</keyword>
<keyword evidence="5 7" id="KW-0067">ATP-binding</keyword>
<comment type="caution">
    <text evidence="7">Lacks conserved residue(s) required for the propagation of feature annotation.</text>
</comment>
<dbReference type="InterPro" id="IPR031322">
    <property type="entry name" value="Shikimate/glucono_kinase"/>
</dbReference>
<dbReference type="InterPro" id="IPR027417">
    <property type="entry name" value="P-loop_NTPase"/>
</dbReference>
<dbReference type="SUPFAM" id="SSF52540">
    <property type="entry name" value="P-loop containing nucleoside triphosphate hydrolases"/>
    <property type="match status" value="1"/>
</dbReference>
<dbReference type="GO" id="GO:0009423">
    <property type="term" value="P:chorismate biosynthetic process"/>
    <property type="evidence" value="ECO:0007669"/>
    <property type="project" value="UniProtKB-UniRule"/>
</dbReference>
<dbReference type="RefSeq" id="WP_121897902.1">
    <property type="nucleotide sequence ID" value="NZ_RCNT01000004.1"/>
</dbReference>
<comment type="caution">
    <text evidence="8">The sequence shown here is derived from an EMBL/GenBank/DDBJ whole genome shotgun (WGS) entry which is preliminary data.</text>
</comment>
<dbReference type="EMBL" id="RCNT01000004">
    <property type="protein sequence ID" value="RMA42422.1"/>
    <property type="molecule type" value="Genomic_DNA"/>
</dbReference>
<dbReference type="InterPro" id="IPR000623">
    <property type="entry name" value="Shikimate_kinase/TSH1"/>
</dbReference>
<dbReference type="NCBIfam" id="NF010552">
    <property type="entry name" value="PRK13946.1"/>
    <property type="match status" value="1"/>
</dbReference>
<evidence type="ECO:0000256" key="4">
    <source>
        <dbReference type="ARBA" id="ARBA00022777"/>
    </source>
</evidence>
<keyword evidence="7" id="KW-0479">Metal-binding</keyword>
<dbReference type="Pfam" id="PF01202">
    <property type="entry name" value="SKI"/>
    <property type="match status" value="1"/>
</dbReference>
<keyword evidence="2 7" id="KW-0808">Transferase</keyword>
<evidence type="ECO:0000313" key="9">
    <source>
        <dbReference type="Proteomes" id="UP000281343"/>
    </source>
</evidence>
<keyword evidence="4 7" id="KW-0418">Kinase</keyword>
<comment type="pathway">
    <text evidence="7">Metabolic intermediate biosynthesis; chorismate biosynthesis; chorismate from D-erythrose 4-phosphate and phosphoenolpyruvate: step 5/7.</text>
</comment>
<feature type="binding site" evidence="7">
    <location>
        <begin position="23"/>
        <end position="28"/>
    </location>
    <ligand>
        <name>ATP</name>
        <dbReference type="ChEBI" id="CHEBI:30616"/>
    </ligand>
</feature>
<feature type="binding site" evidence="7">
    <location>
        <position position="27"/>
    </location>
    <ligand>
        <name>Mg(2+)</name>
        <dbReference type="ChEBI" id="CHEBI:18420"/>
    </ligand>
</feature>
<proteinExistence type="inferred from homology"/>
<dbReference type="HAMAP" id="MF_00109">
    <property type="entry name" value="Shikimate_kinase"/>
    <property type="match status" value="1"/>
</dbReference>
<dbReference type="UniPathway" id="UPA00053">
    <property type="reaction ID" value="UER00088"/>
</dbReference>